<reference evidence="8" key="1">
    <citation type="journal article" date="2023" name="IMA Fungus">
        <title>Comparative genomic study of the Penicillium genus elucidates a diverse pangenome and 15 lateral gene transfer events.</title>
        <authorList>
            <person name="Petersen C."/>
            <person name="Sorensen T."/>
            <person name="Nielsen M.R."/>
            <person name="Sondergaard T.E."/>
            <person name="Sorensen J.L."/>
            <person name="Fitzpatrick D.A."/>
            <person name="Frisvad J.C."/>
            <person name="Nielsen K.L."/>
        </authorList>
    </citation>
    <scope>NUCLEOTIDE SEQUENCE</scope>
    <source>
        <strain evidence="8">IBT 17514</strain>
    </source>
</reference>
<evidence type="ECO:0000313" key="9">
    <source>
        <dbReference type="Proteomes" id="UP001215712"/>
    </source>
</evidence>
<feature type="transmembrane region" description="Helical" evidence="7">
    <location>
        <begin position="206"/>
        <end position="228"/>
    </location>
</feature>
<evidence type="ECO:0000256" key="1">
    <source>
        <dbReference type="ARBA" id="ARBA00004141"/>
    </source>
</evidence>
<proteinExistence type="inferred from homology"/>
<dbReference type="Gene3D" id="1.20.1250.20">
    <property type="entry name" value="MFS general substrate transporter like domains"/>
    <property type="match status" value="2"/>
</dbReference>
<organism evidence="8 9">
    <name type="scientific">Penicillium malachiteum</name>
    <dbReference type="NCBI Taxonomy" id="1324776"/>
    <lineage>
        <taxon>Eukaryota</taxon>
        <taxon>Fungi</taxon>
        <taxon>Dikarya</taxon>
        <taxon>Ascomycota</taxon>
        <taxon>Pezizomycotina</taxon>
        <taxon>Eurotiomycetes</taxon>
        <taxon>Eurotiomycetidae</taxon>
        <taxon>Eurotiales</taxon>
        <taxon>Aspergillaceae</taxon>
        <taxon>Penicillium</taxon>
    </lineage>
</organism>
<evidence type="ECO:0000256" key="2">
    <source>
        <dbReference type="ARBA" id="ARBA00010992"/>
    </source>
</evidence>
<dbReference type="InterPro" id="IPR050360">
    <property type="entry name" value="MFS_Sugar_Transporters"/>
</dbReference>
<dbReference type="PRINTS" id="PR00171">
    <property type="entry name" value="SUGRTRNSPORT"/>
</dbReference>
<comment type="subcellular location">
    <subcellularLocation>
        <location evidence="1">Membrane</location>
        <topology evidence="1">Multi-pass membrane protein</topology>
    </subcellularLocation>
</comment>
<dbReference type="GO" id="GO:0005351">
    <property type="term" value="F:carbohydrate:proton symporter activity"/>
    <property type="evidence" value="ECO:0007669"/>
    <property type="project" value="TreeGrafter"/>
</dbReference>
<accession>A0AAD6N053</accession>
<evidence type="ECO:0000313" key="8">
    <source>
        <dbReference type="EMBL" id="KAJ5738600.1"/>
    </source>
</evidence>
<dbReference type="AlphaFoldDB" id="A0AAD6N053"/>
<dbReference type="InterPro" id="IPR005828">
    <property type="entry name" value="MFS_sugar_transport-like"/>
</dbReference>
<keyword evidence="6 7" id="KW-0472">Membrane</keyword>
<dbReference type="SUPFAM" id="SSF103473">
    <property type="entry name" value="MFS general substrate transporter"/>
    <property type="match status" value="1"/>
</dbReference>
<dbReference type="GO" id="GO:0016020">
    <property type="term" value="C:membrane"/>
    <property type="evidence" value="ECO:0007669"/>
    <property type="project" value="UniProtKB-SubCell"/>
</dbReference>
<evidence type="ECO:0000256" key="4">
    <source>
        <dbReference type="ARBA" id="ARBA00022692"/>
    </source>
</evidence>
<evidence type="ECO:0000256" key="3">
    <source>
        <dbReference type="ARBA" id="ARBA00022448"/>
    </source>
</evidence>
<evidence type="ECO:0008006" key="10">
    <source>
        <dbReference type="Google" id="ProtNLM"/>
    </source>
</evidence>
<dbReference type="Pfam" id="PF00083">
    <property type="entry name" value="Sugar_tr"/>
    <property type="match status" value="1"/>
</dbReference>
<evidence type="ECO:0000256" key="5">
    <source>
        <dbReference type="ARBA" id="ARBA00022989"/>
    </source>
</evidence>
<feature type="transmembrane region" description="Helical" evidence="7">
    <location>
        <begin position="315"/>
        <end position="336"/>
    </location>
</feature>
<dbReference type="Proteomes" id="UP001215712">
    <property type="component" value="Unassembled WGS sequence"/>
</dbReference>
<keyword evidence="3" id="KW-0813">Transport</keyword>
<sequence length="389" mass="44436">SISIGVLVSYWIDYGSNYIGGTRCAPHIPYTGGQYSSPAFNPYYHDVPKFGHCTGQSEASWRLPLALQIVPAHCWLLMKQKDDKSLAVLSKLRKQPHDSPLLLNEFLEIKGSIMLENTFVGENEKNLTGYRLHIARYILLFTKWARFKWLAIGYAVMFFQQFMGCNVESKWFHVFPTCHRGIWRCDLPQYTLCTVSDRQSRATSSAGAGTFITLAIVGGILGSYGALLTEHRSAGWAGIAFIYIYGFNFSYSFAPIGWVLPSEIFNLYIRSKAISITTSTTWMCNFPFYTPYWLRSCPNSIIGLVAPDMLDSITWGTYIFFAAFCLLALAFTYFCIPETRGRFGSHIWRYSRTRRKERIKEIKARLRGPHIADVEDDLMKPEDQHIETV</sequence>
<comment type="caution">
    <text evidence="8">The sequence shown here is derived from an EMBL/GenBank/DDBJ whole genome shotgun (WGS) entry which is preliminary data.</text>
</comment>
<protein>
    <recommendedName>
        <fullName evidence="10">Major facilitator superfamily (MFS) profile domain-containing protein</fullName>
    </recommendedName>
</protein>
<dbReference type="PANTHER" id="PTHR48022:SF48">
    <property type="entry name" value="SUGAR TRANSPORTER, PUTATIVE (AFU_ORTHOLOGUE AFUA_3G06730)-RELATED"/>
    <property type="match status" value="1"/>
</dbReference>
<evidence type="ECO:0000256" key="6">
    <source>
        <dbReference type="ARBA" id="ARBA00023136"/>
    </source>
</evidence>
<dbReference type="EMBL" id="JAQJAN010000002">
    <property type="protein sequence ID" value="KAJ5738600.1"/>
    <property type="molecule type" value="Genomic_DNA"/>
</dbReference>
<name>A0AAD6N053_9EURO</name>
<keyword evidence="4 7" id="KW-0812">Transmembrane</keyword>
<keyword evidence="5 7" id="KW-1133">Transmembrane helix</keyword>
<dbReference type="InterPro" id="IPR003663">
    <property type="entry name" value="Sugar/inositol_transpt"/>
</dbReference>
<gene>
    <name evidence="8" type="ORF">N7493_001755</name>
</gene>
<reference evidence="8" key="2">
    <citation type="submission" date="2023-01" db="EMBL/GenBank/DDBJ databases">
        <authorList>
            <person name="Petersen C."/>
        </authorList>
    </citation>
    <scope>NUCLEOTIDE SEQUENCE</scope>
    <source>
        <strain evidence="8">IBT 17514</strain>
    </source>
</reference>
<feature type="transmembrane region" description="Helical" evidence="7">
    <location>
        <begin position="240"/>
        <end position="260"/>
    </location>
</feature>
<feature type="non-terminal residue" evidence="8">
    <location>
        <position position="389"/>
    </location>
</feature>
<comment type="similarity">
    <text evidence="2">Belongs to the major facilitator superfamily. Sugar transporter (TC 2.A.1.1) family.</text>
</comment>
<evidence type="ECO:0000256" key="7">
    <source>
        <dbReference type="SAM" id="Phobius"/>
    </source>
</evidence>
<keyword evidence="9" id="KW-1185">Reference proteome</keyword>
<dbReference type="PANTHER" id="PTHR48022">
    <property type="entry name" value="PLASTIDIC GLUCOSE TRANSPORTER 4"/>
    <property type="match status" value="1"/>
</dbReference>
<dbReference type="InterPro" id="IPR036259">
    <property type="entry name" value="MFS_trans_sf"/>
</dbReference>